<dbReference type="Gene3D" id="2.180.10.10">
    <property type="entry name" value="RHS repeat-associated core"/>
    <property type="match status" value="1"/>
</dbReference>
<dbReference type="EMBL" id="SRPE01000008">
    <property type="protein sequence ID" value="TGN26169.1"/>
    <property type="molecule type" value="Genomic_DNA"/>
</dbReference>
<evidence type="ECO:0000313" key="3">
    <source>
        <dbReference type="Proteomes" id="UP000297998"/>
    </source>
</evidence>
<accession>A0A4Z1BMP4</accession>
<sequence>MKKNIVLLPILFLGLSNISAQDYNNPLQKIIPNPPEVSSIGKYLEKPISLSNGSVSINIPLFTYGLSENLSIPINLNYYGDGVKINENASSIGLGWSLSTLSFINRKINGTLDNYNSPFLDNLERAKNALFSLPGSVEYAWLENSIESLDTQPDEFIVNIFGNSFRLYFDGTQKKFLSVPKNDYLIESNIINGYVQSFIIIDTEGNKFYFGSSENSQTIDFGSTIYGTEYGNIPSNPPYTNSWYLSKIITKNNKEVKFSYVNNTISEQTIPYEYDNISHTSQYMYINTTDNFLGSRGKYDSWNVNNENNNFNIYPTSDAIVDNNKVNIIYNTYSESNVSDLILDKIYIDEKILAEFIKSSSVRKDHRSYKYDKINIYNSTNKIIKSFNFQHSYFNDEYPLPKEDCAKSKVYPSFKEYYEKSRYRLRLDNISYKDEKDQNIYNYKIEYYSGELPSKLSYSQDLAGYYNGNNNCSLIPKQSYKFTALNNSTSLRYVGDANRNPNINFNKIGALKKIIYPTKGSIEFDYENHDYSEVLSPFYDEEMTTGKKFGGLRIKSIINKDSDNSVILERKFKYSELLNGVEYSTGVLIGIPIVVEEDYFKEINKLNGHINFPLKTSSNSLISYRKVIEETVSNNQTLKTEYTFKSSLGEVGDSNAQYRLSTPPFYWRIGKPFETIHFRDLTPVKEETLRYSTKGFTFINNKYVRIEPRQQIANSPYTTYTDFKYEFYPFFTEYEYVDSRKEKDYLSGGTITTETNYNYDSPNHLQLSKQTTQNSKGETLTTEYQYPPDLVGQEDYMKELTDANRIVEPVVVKQSVEGVYISEVHNQYNLFNGIIQKAAVHLKKGNGININTTTDRKITYNSYDAKGNLTQYTLENRIPVAIIWGYGGQYPVAKIEGFTFANVTSKLANYLTKIQNGTLTVAEQSTIRTLIPDAMITTYMYKPLVGVTSITGPNGQTEYYKYDASNRLQSIVNDKQEVLKTFQYNYKQP</sequence>
<feature type="chain" id="PRO_5021405262" description="RHS repeat protein" evidence="1">
    <location>
        <begin position="21"/>
        <end position="989"/>
    </location>
</feature>
<dbReference type="AlphaFoldDB" id="A0A4Z1BMP4"/>
<gene>
    <name evidence="2" type="ORF">E4J94_12545</name>
</gene>
<comment type="caution">
    <text evidence="2">The sequence shown here is derived from an EMBL/GenBank/DDBJ whole genome shotgun (WGS) entry which is preliminary data.</text>
</comment>
<keyword evidence="1" id="KW-0732">Signal</keyword>
<feature type="signal peptide" evidence="1">
    <location>
        <begin position="1"/>
        <end position="20"/>
    </location>
</feature>
<evidence type="ECO:0000256" key="1">
    <source>
        <dbReference type="SAM" id="SignalP"/>
    </source>
</evidence>
<dbReference type="OrthoDB" id="9814627at2"/>
<dbReference type="Proteomes" id="UP000297998">
    <property type="component" value="Unassembled WGS sequence"/>
</dbReference>
<proteinExistence type="predicted"/>
<name>A0A4Z1BMP4_9FLAO</name>
<organism evidence="2 3">
    <name type="scientific">Empedobacter tilapiae</name>
    <dbReference type="NCBI Taxonomy" id="2491114"/>
    <lineage>
        <taxon>Bacteria</taxon>
        <taxon>Pseudomonadati</taxon>
        <taxon>Bacteroidota</taxon>
        <taxon>Flavobacteriia</taxon>
        <taxon>Flavobacteriales</taxon>
        <taxon>Weeksellaceae</taxon>
        <taxon>Empedobacter</taxon>
    </lineage>
</organism>
<dbReference type="RefSeq" id="WP_135836139.1">
    <property type="nucleotide sequence ID" value="NZ_SRPE01000008.1"/>
</dbReference>
<keyword evidence="3" id="KW-1185">Reference proteome</keyword>
<evidence type="ECO:0000313" key="2">
    <source>
        <dbReference type="EMBL" id="TGN26169.1"/>
    </source>
</evidence>
<evidence type="ECO:0008006" key="4">
    <source>
        <dbReference type="Google" id="ProtNLM"/>
    </source>
</evidence>
<reference evidence="2 3" key="1">
    <citation type="submission" date="2019-03" db="EMBL/GenBank/DDBJ databases">
        <title>Empedobacter tilapiae sp. nov., isolated from an intestine of Nile tilapia Oreochromis niloticus.</title>
        <authorList>
            <person name="Kim Y.-O."/>
            <person name="Yoon J.-H."/>
        </authorList>
    </citation>
    <scope>NUCLEOTIDE SEQUENCE [LARGE SCALE GENOMIC DNA]</scope>
    <source>
        <strain evidence="2 3">MRS2</strain>
    </source>
</reference>
<protein>
    <recommendedName>
        <fullName evidence="4">RHS repeat protein</fullName>
    </recommendedName>
</protein>